<comment type="caution">
    <text evidence="2">The sequence shown here is derived from an EMBL/GenBank/DDBJ whole genome shotgun (WGS) entry which is preliminary data.</text>
</comment>
<dbReference type="Gene3D" id="3.80.10.10">
    <property type="entry name" value="Ribonuclease Inhibitor"/>
    <property type="match status" value="1"/>
</dbReference>
<dbReference type="InterPro" id="IPR053772">
    <property type="entry name" value="At1g61320/At1g61330-like"/>
</dbReference>
<dbReference type="InterPro" id="IPR032675">
    <property type="entry name" value="LRR_dom_sf"/>
</dbReference>
<reference evidence="2" key="1">
    <citation type="submission" date="2023-03" db="EMBL/GenBank/DDBJ databases">
        <title>Chromosome-scale reference genome and RAD-based genetic map of yellow starthistle (Centaurea solstitialis) reveal putative structural variation and QTLs associated with invader traits.</title>
        <authorList>
            <person name="Reatini B."/>
            <person name="Cang F.A."/>
            <person name="Jiang Q."/>
            <person name="Mckibben M.T.W."/>
            <person name="Barker M.S."/>
            <person name="Rieseberg L.H."/>
            <person name="Dlugosch K.M."/>
        </authorList>
    </citation>
    <scope>NUCLEOTIDE SEQUENCE</scope>
    <source>
        <strain evidence="2">CAN-66</strain>
        <tissue evidence="2">Leaf</tissue>
    </source>
</reference>
<gene>
    <name evidence="2" type="ORF">OSB04_017513</name>
</gene>
<evidence type="ECO:0000313" key="3">
    <source>
        <dbReference type="Proteomes" id="UP001172457"/>
    </source>
</evidence>
<dbReference type="InterPro" id="IPR055357">
    <property type="entry name" value="LRR_At1g61320_AtMIF1"/>
</dbReference>
<evidence type="ECO:0000259" key="1">
    <source>
        <dbReference type="Pfam" id="PF23622"/>
    </source>
</evidence>
<dbReference type="Proteomes" id="UP001172457">
    <property type="component" value="Chromosome 4"/>
</dbReference>
<sequence length="443" mass="51669">MEEEEEEENEAIDECSFRSEITKLPDEILANILSIYPLDSGSKSIALLTGLWNRTSIKYGGTTLQVQVFESEIGDFLVKFDENNPLKNPRKLELHFDRGLIVTVSIGLNKKLSLDFSKGNQDYPRQFGWEILLNTMDFPQSPPNPFYIKTLKLTSVNYLTCELVSNLIKKFRYVESLMIERCDGLRSLRIEGLAKLTNLSVRDCPDLRSVFVECLELKSLRYRGRLCWFSFKNVTYLEDVMLDFEGPGFNHLNHGLYDRFLRAIRDVKVLTLRGWMYKEVVGPWLFSGEHEQHFRFSKLEDLWWIDSCMDDHNINWLFCFLKFCTSLKRLFITIDPHSRSAGDHQGSNVVENGRLRKLKVVKMEGFKKEEDVMLFNERLMEVFGVEPRVVDVRKGMHTRCLIRIPKRQAIGKPRGSDKLKFCYKFVEEVFGNRGLCSNHPHMA</sequence>
<proteinExistence type="predicted"/>
<evidence type="ECO:0000313" key="2">
    <source>
        <dbReference type="EMBL" id="KAJ9553468.1"/>
    </source>
</evidence>
<organism evidence="2 3">
    <name type="scientific">Centaurea solstitialis</name>
    <name type="common">yellow star-thistle</name>
    <dbReference type="NCBI Taxonomy" id="347529"/>
    <lineage>
        <taxon>Eukaryota</taxon>
        <taxon>Viridiplantae</taxon>
        <taxon>Streptophyta</taxon>
        <taxon>Embryophyta</taxon>
        <taxon>Tracheophyta</taxon>
        <taxon>Spermatophyta</taxon>
        <taxon>Magnoliopsida</taxon>
        <taxon>eudicotyledons</taxon>
        <taxon>Gunneridae</taxon>
        <taxon>Pentapetalae</taxon>
        <taxon>asterids</taxon>
        <taxon>campanulids</taxon>
        <taxon>Asterales</taxon>
        <taxon>Asteraceae</taxon>
        <taxon>Carduoideae</taxon>
        <taxon>Cardueae</taxon>
        <taxon>Centaureinae</taxon>
        <taxon>Centaurea</taxon>
    </lineage>
</organism>
<dbReference type="Pfam" id="PF23622">
    <property type="entry name" value="LRR_At1g61320_AtMIF1"/>
    <property type="match status" value="1"/>
</dbReference>
<dbReference type="SUPFAM" id="SSF52047">
    <property type="entry name" value="RNI-like"/>
    <property type="match status" value="1"/>
</dbReference>
<dbReference type="PANTHER" id="PTHR34145">
    <property type="entry name" value="OS02G0105600 PROTEIN"/>
    <property type="match status" value="1"/>
</dbReference>
<dbReference type="AlphaFoldDB" id="A0AA38T314"/>
<name>A0AA38T314_9ASTR</name>
<feature type="domain" description="At1g61320/AtMIF1 LRR" evidence="1">
    <location>
        <begin position="149"/>
        <end position="369"/>
    </location>
</feature>
<dbReference type="EMBL" id="JARYMX010000004">
    <property type="protein sequence ID" value="KAJ9553468.1"/>
    <property type="molecule type" value="Genomic_DNA"/>
</dbReference>
<keyword evidence="3" id="KW-1185">Reference proteome</keyword>
<protein>
    <recommendedName>
        <fullName evidence="1">At1g61320/AtMIF1 LRR domain-containing protein</fullName>
    </recommendedName>
</protein>
<accession>A0AA38T314</accession>
<dbReference type="PANTHER" id="PTHR34145:SF53">
    <property type="entry name" value="LEUCINE-RICH REPEAT DOMAIN SUPERFAMILY"/>
    <property type="match status" value="1"/>
</dbReference>